<comment type="catalytic activity">
    <reaction evidence="5">
        <text>alpha-maltose = beta-maltose</text>
        <dbReference type="Rhea" id="RHEA:21228"/>
        <dbReference type="ChEBI" id="CHEBI:18147"/>
        <dbReference type="ChEBI" id="CHEBI:18167"/>
        <dbReference type="EC" id="5.1.3.21"/>
    </reaction>
</comment>
<evidence type="ECO:0000256" key="7">
    <source>
        <dbReference type="PIRSR" id="PIRSR005096-3"/>
    </source>
</evidence>
<reference evidence="8 9" key="1">
    <citation type="submission" date="2016-10" db="EMBL/GenBank/DDBJ databases">
        <title>WGS of isloates from the oral cavity of healthy individuals.</title>
        <authorList>
            <person name="Sharma S."/>
            <person name="Pal V.K."/>
            <person name="Patil P.B."/>
            <person name="Korpole S."/>
            <person name="Grover V."/>
        </authorList>
    </citation>
    <scope>NUCLEOTIDE SEQUENCE [LARGE SCALE GENOMIC DNA]</scope>
    <source>
        <strain evidence="8 9">DISK12</strain>
    </source>
</reference>
<dbReference type="UniPathway" id="UPA00242"/>
<comment type="similarity">
    <text evidence="2 5">Belongs to the aldose epimerase family.</text>
</comment>
<organism evidence="8 9">
    <name type="scientific">Lactobacillus crispatus</name>
    <dbReference type="NCBI Taxonomy" id="47770"/>
    <lineage>
        <taxon>Bacteria</taxon>
        <taxon>Bacillati</taxon>
        <taxon>Bacillota</taxon>
        <taxon>Bacilli</taxon>
        <taxon>Lactobacillales</taxon>
        <taxon>Lactobacillaceae</taxon>
        <taxon>Lactobacillus</taxon>
    </lineage>
</organism>
<dbReference type="PIRSF" id="PIRSF005096">
    <property type="entry name" value="GALM"/>
    <property type="match status" value="1"/>
</dbReference>
<dbReference type="Pfam" id="PF01263">
    <property type="entry name" value="Aldose_epim"/>
    <property type="match status" value="1"/>
</dbReference>
<comment type="caution">
    <text evidence="8">The sequence shown here is derived from an EMBL/GenBank/DDBJ whole genome shotgun (WGS) entry which is preliminary data.</text>
</comment>
<evidence type="ECO:0000256" key="4">
    <source>
        <dbReference type="ARBA" id="ARBA00023277"/>
    </source>
</evidence>
<dbReference type="GO" id="GO:0006006">
    <property type="term" value="P:glucose metabolic process"/>
    <property type="evidence" value="ECO:0007669"/>
    <property type="project" value="TreeGrafter"/>
</dbReference>
<proteinExistence type="inferred from homology"/>
<sequence length="340" mass="38021">MRAVVNKYGNMNCKDLCEITIQNDNGVQATILNYGATLEKFEIPTVNGKENIIMSLETPEDYAKERNYLGGTVGRVAGRIRNGLWRHGRDSTQFPLNDGDNSLHGGGMIGLDNRPWDFATKVKKDHVEAIFTLFEADGHNNYPGNIKVITTYALDNENNLHYNITAYSDKTTLFNPTNHTYFRLDGPDHDVMDLNLKINADYYVPVDDHTMPKGSIERVDGIIFDFRNGKRLGDVINSDEHQIKIRNGLDHPFILNGQDPVAVLTSPSKNRKLIMTTDAPSVVVFTANTFNHTGATHNLGEHDGVTLEAQVAPEDGNSLDAFTLLPGEKFSRNVNWKIEF</sequence>
<dbReference type="EC" id="5.1.3.21" evidence="5"/>
<dbReference type="GO" id="GO:0004034">
    <property type="term" value="F:aldose 1-epimerase activity"/>
    <property type="evidence" value="ECO:0007669"/>
    <property type="project" value="TreeGrafter"/>
</dbReference>
<evidence type="ECO:0000313" key="9">
    <source>
        <dbReference type="Proteomes" id="UP000231914"/>
    </source>
</evidence>
<dbReference type="AlphaFoldDB" id="A0A2M9WNZ9"/>
<dbReference type="CDD" id="cd09019">
    <property type="entry name" value="galactose_mutarotase_like"/>
    <property type="match status" value="1"/>
</dbReference>
<evidence type="ECO:0000256" key="6">
    <source>
        <dbReference type="PIRSR" id="PIRSR005096-2"/>
    </source>
</evidence>
<dbReference type="Gene3D" id="2.70.98.10">
    <property type="match status" value="1"/>
</dbReference>
<evidence type="ECO:0000256" key="1">
    <source>
        <dbReference type="ARBA" id="ARBA00005028"/>
    </source>
</evidence>
<dbReference type="GO" id="GO:0033499">
    <property type="term" value="P:galactose catabolic process via UDP-galactose, Leloir pathway"/>
    <property type="evidence" value="ECO:0007669"/>
    <property type="project" value="TreeGrafter"/>
</dbReference>
<dbReference type="GO" id="GO:0050558">
    <property type="term" value="F:maltose epimerase activity"/>
    <property type="evidence" value="ECO:0007669"/>
    <property type="project" value="UniProtKB-EC"/>
</dbReference>
<dbReference type="InterPro" id="IPR015443">
    <property type="entry name" value="Aldose_1-epimerase"/>
</dbReference>
<dbReference type="SUPFAM" id="SSF74650">
    <property type="entry name" value="Galactose mutarotase-like"/>
    <property type="match status" value="1"/>
</dbReference>
<evidence type="ECO:0000313" key="8">
    <source>
        <dbReference type="EMBL" id="PJZ17138.1"/>
    </source>
</evidence>
<dbReference type="GO" id="GO:0030246">
    <property type="term" value="F:carbohydrate binding"/>
    <property type="evidence" value="ECO:0007669"/>
    <property type="project" value="InterPro"/>
</dbReference>
<evidence type="ECO:0000256" key="2">
    <source>
        <dbReference type="ARBA" id="ARBA00006206"/>
    </source>
</evidence>
<comment type="pathway">
    <text evidence="1 5">Carbohydrate metabolism; hexose metabolism.</text>
</comment>
<dbReference type="InterPro" id="IPR014718">
    <property type="entry name" value="GH-type_carb-bd"/>
</dbReference>
<dbReference type="PANTHER" id="PTHR10091:SF0">
    <property type="entry name" value="GALACTOSE MUTAROTASE"/>
    <property type="match status" value="1"/>
</dbReference>
<accession>A0A2M9WNZ9</accession>
<dbReference type="EMBL" id="MKXG01000042">
    <property type="protein sequence ID" value="PJZ17138.1"/>
    <property type="molecule type" value="Genomic_DNA"/>
</dbReference>
<dbReference type="RefSeq" id="WP_100732654.1">
    <property type="nucleotide sequence ID" value="NZ_MKXG01000042.1"/>
</dbReference>
<dbReference type="Proteomes" id="UP000231914">
    <property type="component" value="Unassembled WGS sequence"/>
</dbReference>
<feature type="binding site" evidence="7">
    <location>
        <begin position="179"/>
        <end position="181"/>
    </location>
    <ligand>
        <name>beta-D-galactose</name>
        <dbReference type="ChEBI" id="CHEBI:27667"/>
    </ligand>
</feature>
<keyword evidence="4 5" id="KW-0119">Carbohydrate metabolism</keyword>
<feature type="binding site" evidence="6">
    <location>
        <position position="250"/>
    </location>
    <ligand>
        <name>beta-D-galactose</name>
        <dbReference type="ChEBI" id="CHEBI:27667"/>
    </ligand>
</feature>
<evidence type="ECO:0000256" key="5">
    <source>
        <dbReference type="PIRNR" id="PIRNR005096"/>
    </source>
</evidence>
<dbReference type="InterPro" id="IPR011013">
    <property type="entry name" value="Gal_mutarotase_sf_dom"/>
</dbReference>
<gene>
    <name evidence="8" type="ORF">BHU41_07175</name>
</gene>
<protein>
    <recommendedName>
        <fullName evidence="5">Maltose epimerase</fullName>
        <ecNumber evidence="5">5.1.3.21</ecNumber>
    </recommendedName>
</protein>
<name>A0A2M9WNZ9_9LACO</name>
<comment type="function">
    <text evidence="5">Catalyzes the interconversion of alpha and beta anomers of maltose.</text>
</comment>
<keyword evidence="3 5" id="KW-0413">Isomerase</keyword>
<dbReference type="InterPro" id="IPR047215">
    <property type="entry name" value="Galactose_mutarotase-like"/>
</dbReference>
<dbReference type="GO" id="GO:0005737">
    <property type="term" value="C:cytoplasm"/>
    <property type="evidence" value="ECO:0007669"/>
    <property type="project" value="TreeGrafter"/>
</dbReference>
<dbReference type="PANTHER" id="PTHR10091">
    <property type="entry name" value="ALDOSE-1-EPIMERASE"/>
    <property type="match status" value="1"/>
</dbReference>
<evidence type="ECO:0000256" key="3">
    <source>
        <dbReference type="ARBA" id="ARBA00023235"/>
    </source>
</evidence>
<dbReference type="InterPro" id="IPR008183">
    <property type="entry name" value="Aldose_1/G6P_1-epimerase"/>
</dbReference>